<accession>A0ABU1EPQ1</accession>
<protein>
    <submittedName>
        <fullName evidence="2">Choice-of-anchor L domain-containing protein</fullName>
    </submittedName>
</protein>
<dbReference type="Pfam" id="PF13585">
    <property type="entry name" value="CHU_C"/>
    <property type="match status" value="1"/>
</dbReference>
<name>A0ABU1EPQ1_9FLAO</name>
<feature type="chain" id="PRO_5045410012" evidence="1">
    <location>
        <begin position="21"/>
        <end position="764"/>
    </location>
</feature>
<proteinExistence type="predicted"/>
<evidence type="ECO:0000313" key="2">
    <source>
        <dbReference type="EMBL" id="MDR5590371.1"/>
    </source>
</evidence>
<sequence length="764" mass="84572">MKKLVLLFLFPFMAVGQSMAIDEDRYSPQELIEQLLVDSPCITNVKVTEAAGGNFTDNSKSFGYFNANGSDFPIREGIVLSTGKLKSITQSTSILSDDDAPGWDGDEDLDSEFNVETFNATILEFDFVPEVSRISFKYLFASEEFQFDNSMTCRFSDVFAFFIKPVSAANYENIALVPNTQTPVSSTTIHPYISDNCRAINENYFDRFNTDAETVFDGQTKVLTASANVNTGEVYHVKLVIADDFNAKFDSAVFIEAGSFQPTIDLGPDKLMSTENALCGGESFEIKPSISGNASLQWFRNGELLEDENGESLSVDTSGVYSLRCESGNSCISYGEVQIEFYPEIQLNSAELFSCGFPDDETGNFNLKDSATQIINPSSRNEISGFYRNPANALSDTDAIENPEDFQSDETTVFARVQNSFGCVEIAEIQLILESNNVLKAEDYSVCDDFPIDGISNIDLALVTQSFIDDLPENTEVSFYLSKDDARNDTNQVTGNFTNIIAFEQKLFYKITISDSCFGFSSINLKIVRGPELIEDETIAVCLNVDIAETILNAGLQGSLDNANFSWYYNGTQLNENQNTINAIGIGTYKVEVSEDGTCISSREIELEYSETGSIDEIKIESNGSSNSVEILIDGNAEYEYAIDSSVYQDSEIFNNVNAGIHTIYARNKNGCETLAKEISVFGYDKFFSPNGDGINDLWKVRGANSNYTVMIYDRYGKFLKKLDTTSSGWNGDINNRPAASGDYWFSLILDSGEIIKGHFSLIR</sequence>
<dbReference type="EMBL" id="JAVJIU010000002">
    <property type="protein sequence ID" value="MDR5590371.1"/>
    <property type="molecule type" value="Genomic_DNA"/>
</dbReference>
<keyword evidence="1" id="KW-0732">Signal</keyword>
<dbReference type="InterPro" id="IPR049804">
    <property type="entry name" value="Choice_anch_L"/>
</dbReference>
<feature type="signal peptide" evidence="1">
    <location>
        <begin position="1"/>
        <end position="20"/>
    </location>
</feature>
<evidence type="ECO:0000256" key="1">
    <source>
        <dbReference type="SAM" id="SignalP"/>
    </source>
</evidence>
<dbReference type="Proteomes" id="UP001257234">
    <property type="component" value="Unassembled WGS sequence"/>
</dbReference>
<dbReference type="NCBIfam" id="TIGR04131">
    <property type="entry name" value="Bac_Flav_CTERM"/>
    <property type="match status" value="1"/>
</dbReference>
<organism evidence="2 3">
    <name type="scientific">Christiangramia sediminicola</name>
    <dbReference type="NCBI Taxonomy" id="3073267"/>
    <lineage>
        <taxon>Bacteria</taxon>
        <taxon>Pseudomonadati</taxon>
        <taxon>Bacteroidota</taxon>
        <taxon>Flavobacteriia</taxon>
        <taxon>Flavobacteriales</taxon>
        <taxon>Flavobacteriaceae</taxon>
        <taxon>Christiangramia</taxon>
    </lineage>
</organism>
<comment type="caution">
    <text evidence="2">The sequence shown here is derived from an EMBL/GenBank/DDBJ whole genome shotgun (WGS) entry which is preliminary data.</text>
</comment>
<gene>
    <name evidence="2" type="ORF">RE431_06960</name>
</gene>
<keyword evidence="3" id="KW-1185">Reference proteome</keyword>
<evidence type="ECO:0000313" key="3">
    <source>
        <dbReference type="Proteomes" id="UP001257234"/>
    </source>
</evidence>
<dbReference type="RefSeq" id="WP_309561242.1">
    <property type="nucleotide sequence ID" value="NZ_JAVJIU010000002.1"/>
</dbReference>
<dbReference type="InterPro" id="IPR026341">
    <property type="entry name" value="T9SS_type_B"/>
</dbReference>
<dbReference type="NCBIfam" id="NF038133">
    <property type="entry name" value="choice_anch_L"/>
    <property type="match status" value="1"/>
</dbReference>
<reference evidence="3" key="1">
    <citation type="submission" date="2023-07" db="EMBL/GenBank/DDBJ databases">
        <title>Christiangramia sp. SM2212., a novel bacterium of the family Flavobacteriaceae isolated from the sea sediment.</title>
        <authorList>
            <person name="Wang J."/>
            <person name="Zhang X."/>
        </authorList>
    </citation>
    <scope>NUCLEOTIDE SEQUENCE [LARGE SCALE GENOMIC DNA]</scope>
    <source>
        <strain evidence="3">SM2212</strain>
    </source>
</reference>